<dbReference type="RefSeq" id="WP_271266262.1">
    <property type="nucleotide sequence ID" value="NZ_JAMGZJ010000064.1"/>
</dbReference>
<keyword evidence="1" id="KW-1133">Transmembrane helix</keyword>
<evidence type="ECO:0000256" key="1">
    <source>
        <dbReference type="SAM" id="Phobius"/>
    </source>
</evidence>
<keyword evidence="1" id="KW-0812">Transmembrane</keyword>
<feature type="domain" description="DUF6708" evidence="2">
    <location>
        <begin position="126"/>
        <end position="304"/>
    </location>
</feature>
<sequence>MFNPFKRFPADPTKRFYKGFLRLSDKRVFKIYSQKTGDPDVPGISGFDSVVRLNSTYLELVDRYYNWRGVLTLGAGIIFCIMFIGTFLSLIVPMLWEGGYPLKTWILLIVVWCLISLPLSWAAYRLMVSEIFFSTYYPIRFNRKNGMVYVYQSGGTVLSVPWQDLRFVLRSTKGRLAKEWTILGCLTGDDGDTVTECIPLPINLESDPDVLTMYWEFIRCYMEEGDEYLPDLADSIAWCPPVEKQKEGWLFGLFYLSKQWFGRLGLLVNALQLPVFFVISFPRWLVMLTCKIPEWPAEVVAACQPAENDPVNKGAEHNPPQVWRPMLGLQGKERYARTFAKERGAMDRVVARLKAKYGGQNHAD</sequence>
<dbReference type="Proteomes" id="UP001061282">
    <property type="component" value="Unassembled WGS sequence"/>
</dbReference>
<accession>A0A9J6QAC5</accession>
<feature type="transmembrane region" description="Helical" evidence="1">
    <location>
        <begin position="104"/>
        <end position="124"/>
    </location>
</feature>
<organism evidence="3 4">
    <name type="scientific">Silvania confinis</name>
    <dbReference type="NCBI Taxonomy" id="2926470"/>
    <lineage>
        <taxon>Bacteria</taxon>
        <taxon>Pseudomonadati</taxon>
        <taxon>Pseudomonadota</taxon>
        <taxon>Gammaproteobacteria</taxon>
        <taxon>Enterobacterales</taxon>
        <taxon>Enterobacteriaceae</taxon>
        <taxon>Silvania</taxon>
    </lineage>
</organism>
<evidence type="ECO:0000313" key="3">
    <source>
        <dbReference type="EMBL" id="MCU6667636.1"/>
    </source>
</evidence>
<protein>
    <recommendedName>
        <fullName evidence="2">DUF6708 domain-containing protein</fullName>
    </recommendedName>
</protein>
<feature type="transmembrane region" description="Helical" evidence="1">
    <location>
        <begin position="70"/>
        <end position="92"/>
    </location>
</feature>
<evidence type="ECO:0000259" key="2">
    <source>
        <dbReference type="Pfam" id="PF20455"/>
    </source>
</evidence>
<keyword evidence="4" id="KW-1185">Reference proteome</keyword>
<reference evidence="3" key="1">
    <citation type="submission" date="2022-05" db="EMBL/GenBank/DDBJ databases">
        <title>Description of a novel species of Leclercia; Leclercia tamurae and the Proposal for a Novel Genus Silvania gen. nov. Containing Two Novel Species Silvania hatchlandensis sp. nov. and Silvania confinis sp. nov. Isolated from the Rhizosphere of Oak.</title>
        <authorList>
            <person name="Maddock D.W."/>
            <person name="Brady C.L."/>
            <person name="Denman S."/>
            <person name="Arnold D."/>
        </authorList>
    </citation>
    <scope>NUCLEOTIDE SEQUENCE</scope>
    <source>
        <strain evidence="3">H4N4</strain>
    </source>
</reference>
<dbReference type="AlphaFoldDB" id="A0A9J6QAC5"/>
<keyword evidence="1" id="KW-0472">Membrane</keyword>
<evidence type="ECO:0000313" key="4">
    <source>
        <dbReference type="Proteomes" id="UP001061282"/>
    </source>
</evidence>
<proteinExistence type="predicted"/>
<name>A0A9J6QAC5_9ENTR</name>
<comment type="caution">
    <text evidence="3">The sequence shown here is derived from an EMBL/GenBank/DDBJ whole genome shotgun (WGS) entry which is preliminary data.</text>
</comment>
<feature type="transmembrane region" description="Helical" evidence="1">
    <location>
        <begin position="264"/>
        <end position="285"/>
    </location>
</feature>
<dbReference type="InterPro" id="IPR046554">
    <property type="entry name" value="DUF6708"/>
</dbReference>
<dbReference type="EMBL" id="JAMGZJ010000064">
    <property type="protein sequence ID" value="MCU6667636.1"/>
    <property type="molecule type" value="Genomic_DNA"/>
</dbReference>
<gene>
    <name evidence="3" type="ORF">M8013_02525</name>
</gene>
<dbReference type="Pfam" id="PF20455">
    <property type="entry name" value="DUF6708"/>
    <property type="match status" value="1"/>
</dbReference>